<evidence type="ECO:0000313" key="1">
    <source>
        <dbReference type="EMBL" id="AGY58317.1"/>
    </source>
</evidence>
<proteinExistence type="predicted"/>
<protein>
    <submittedName>
        <fullName evidence="1">Uncharacterized protein</fullName>
    </submittedName>
</protein>
<sequence length="345" mass="36607">MTSKFARAAVRLESASDPCQSSNCHAGQVFYNVGELGRGLSYGFDTSNLPFLESKAYEEQHDNPFFQTGQVLGDLGAMAQGIFESWDGGLKVEAGLALAVLGSESGVGILAGGALAGLGVAEAGHGIFVANQANENLQQDLGVLFSRGEGPASSPLGYPGRKLEPVGEKTDLYAAARDTAKRQGKNSPEAIQARKSAEIEERVSELLTQKGDKIMSYGDGNTRKLLDMPRGVDRTQACDFVSLTEGGKFNLTEVKASDPEGKKGAEVGEAINQLRNTYSSLMQKIPDAKLGEASVAIPEGTGLEVGYTVKGNQLWEEAYENGKMIQKPVKVGGQVVTVKRVPWSS</sequence>
<evidence type="ECO:0000313" key="2">
    <source>
        <dbReference type="Proteomes" id="UP000017396"/>
    </source>
</evidence>
<dbReference type="RefSeq" id="WP_023173448.1">
    <property type="nucleotide sequence ID" value="NC_022600.1"/>
</dbReference>
<dbReference type="KEGG" id="glj:GKIL_2071"/>
<dbReference type="eggNOG" id="COG1215">
    <property type="taxonomic scope" value="Bacteria"/>
</dbReference>
<dbReference type="Proteomes" id="UP000017396">
    <property type="component" value="Chromosome"/>
</dbReference>
<dbReference type="AlphaFoldDB" id="U5QH95"/>
<dbReference type="HOGENOM" id="CLU_803541_0_0_3"/>
<dbReference type="EMBL" id="CP003587">
    <property type="protein sequence ID" value="AGY58317.1"/>
    <property type="molecule type" value="Genomic_DNA"/>
</dbReference>
<dbReference type="OrthoDB" id="467319at2"/>
<keyword evidence="2" id="KW-1185">Reference proteome</keyword>
<dbReference type="STRING" id="1183438.GKIL_2071"/>
<name>U5QH95_GLOK1</name>
<accession>U5QH95</accession>
<organism evidence="1 2">
    <name type="scientific">Gloeobacter kilaueensis (strain ATCC BAA-2537 / CCAP 1431/1 / ULC 316 / JS1)</name>
    <dbReference type="NCBI Taxonomy" id="1183438"/>
    <lineage>
        <taxon>Bacteria</taxon>
        <taxon>Bacillati</taxon>
        <taxon>Cyanobacteriota</taxon>
        <taxon>Cyanophyceae</taxon>
        <taxon>Gloeobacterales</taxon>
        <taxon>Gloeobacteraceae</taxon>
        <taxon>Gloeobacter</taxon>
    </lineage>
</organism>
<gene>
    <name evidence="1" type="ORF">GKIL_2071</name>
</gene>
<reference evidence="1 2" key="1">
    <citation type="journal article" date="2013" name="PLoS ONE">
        <title>Cultivation and Complete Genome Sequencing of Gloeobacter kilaueensis sp. nov., from a Lava Cave in Kilauea Caldera, Hawai'i.</title>
        <authorList>
            <person name="Saw J.H."/>
            <person name="Schatz M."/>
            <person name="Brown M.V."/>
            <person name="Kunkel D.D."/>
            <person name="Foster J.S."/>
            <person name="Shick H."/>
            <person name="Christensen S."/>
            <person name="Hou S."/>
            <person name="Wan X."/>
            <person name="Donachie S.P."/>
        </authorList>
    </citation>
    <scope>NUCLEOTIDE SEQUENCE [LARGE SCALE GENOMIC DNA]</scope>
    <source>
        <strain evidence="2">JS</strain>
    </source>
</reference>